<keyword evidence="2" id="KW-1185">Reference proteome</keyword>
<feature type="region of interest" description="Disordered" evidence="1">
    <location>
        <begin position="403"/>
        <end position="508"/>
    </location>
</feature>
<gene>
    <name evidence="3" type="primary">LOC118761008</name>
</gene>
<proteinExistence type="predicted"/>
<feature type="compositionally biased region" description="Polar residues" evidence="1">
    <location>
        <begin position="495"/>
        <end position="508"/>
    </location>
</feature>
<feature type="region of interest" description="Disordered" evidence="1">
    <location>
        <begin position="227"/>
        <end position="317"/>
    </location>
</feature>
<evidence type="ECO:0000256" key="1">
    <source>
        <dbReference type="SAM" id="MobiDB-lite"/>
    </source>
</evidence>
<dbReference type="PANTHER" id="PTHR45691">
    <property type="entry name" value="PROTEIN DIAPHANOUS"/>
    <property type="match status" value="1"/>
</dbReference>
<dbReference type="Proteomes" id="UP000515154">
    <property type="component" value="Unplaced"/>
</dbReference>
<dbReference type="InterPro" id="IPR051412">
    <property type="entry name" value="Formin_Homology_Diaphanous_sf"/>
</dbReference>
<organism evidence="2 3">
    <name type="scientific">Octopus sinensis</name>
    <name type="common">East Asian common octopus</name>
    <dbReference type="NCBI Taxonomy" id="2607531"/>
    <lineage>
        <taxon>Eukaryota</taxon>
        <taxon>Metazoa</taxon>
        <taxon>Spiralia</taxon>
        <taxon>Lophotrochozoa</taxon>
        <taxon>Mollusca</taxon>
        <taxon>Cephalopoda</taxon>
        <taxon>Coleoidea</taxon>
        <taxon>Octopodiformes</taxon>
        <taxon>Octopoda</taxon>
        <taxon>Incirrata</taxon>
        <taxon>Octopodidae</taxon>
        <taxon>Octopus</taxon>
    </lineage>
</organism>
<feature type="compositionally biased region" description="Low complexity" evidence="1">
    <location>
        <begin position="403"/>
        <end position="447"/>
    </location>
</feature>
<dbReference type="GO" id="GO:0030041">
    <property type="term" value="P:actin filament polymerization"/>
    <property type="evidence" value="ECO:0007669"/>
    <property type="project" value="TreeGrafter"/>
</dbReference>
<name>A0A7E6EG57_9MOLL</name>
<evidence type="ECO:0000313" key="3">
    <source>
        <dbReference type="RefSeq" id="XP_036354541.1"/>
    </source>
</evidence>
<dbReference type="RefSeq" id="XP_036354541.1">
    <property type="nucleotide sequence ID" value="XM_036498648.1"/>
</dbReference>
<dbReference type="AlphaFoldDB" id="A0A7E6EG57"/>
<feature type="compositionally biased region" description="Low complexity" evidence="1">
    <location>
        <begin position="239"/>
        <end position="261"/>
    </location>
</feature>
<feature type="compositionally biased region" description="Pro residues" evidence="1">
    <location>
        <begin position="304"/>
        <end position="313"/>
    </location>
</feature>
<dbReference type="GO" id="GO:0005884">
    <property type="term" value="C:actin filament"/>
    <property type="evidence" value="ECO:0007669"/>
    <property type="project" value="TreeGrafter"/>
</dbReference>
<accession>A0A7E6EG57</accession>
<feature type="compositionally biased region" description="Acidic residues" evidence="1">
    <location>
        <begin position="269"/>
        <end position="284"/>
    </location>
</feature>
<feature type="compositionally biased region" description="Pro residues" evidence="1">
    <location>
        <begin position="448"/>
        <end position="458"/>
    </location>
</feature>
<sequence length="578" mass="61964">MEPKAAMFNVWTMIGKNGPNDEIKIVNSPQSHHRVLFFDDQMLQESDIGKLDSEDRIIVSRDSGVIVNGIMGPALTIASEIWDTHEESSNTLSRSDGYCNRSHMNSGKGDRDVADASCLWQPELGSLAVKLINEIGDKSKIDDNNRVCDCRGNNNNSNNNKNSSKNCVEISEFRMEKEASEMVMFFGLDLDCYNNNNNTTTINNNNNSSSNNSNNKIRDEKVAAMRRRQELEDRKADFTNSATSRSMTAATSTSNKNNNIRKNNKVEVYDDDDDDDDDCGDDVSEGYPPTASPTDSCSSLLLLPPSPPPPPPTDAAAAAASLHHLTLTPPSTTNSSSSSFGSAAAPQFLTSAKLSEREAINMSTTTHGQRWTQLSPSSVYTLIYSSPLNKSHTNIKPLLLPSSLSSSSAPIPSSSSSSISSTSSSSTTASSSSPPSITSAETPSELSPLPPPPPPPPSSSSASSSPQPPPPVVEAMLSPTGTAPSDLPKSPSFPVASTTVPPRIQCSKSNPMLTLNRLSNSKSSSFNYHGSGFGSWTKYLLFVLLVVVQLFCQPVDSAQPRTQRSAGTNIQKKGMGVI</sequence>
<feature type="compositionally biased region" description="Basic and acidic residues" evidence="1">
    <location>
        <begin position="227"/>
        <end position="237"/>
    </location>
</feature>
<dbReference type="PANTHER" id="PTHR45691:SF7">
    <property type="entry name" value="FH2 DOMAIN-CONTAINING 2"/>
    <property type="match status" value="1"/>
</dbReference>
<dbReference type="PRINTS" id="PR01217">
    <property type="entry name" value="PRICHEXTENSN"/>
</dbReference>
<protein>
    <submittedName>
        <fullName evidence="3">Uncharacterized protein DDB_G0271670-like</fullName>
    </submittedName>
</protein>
<feature type="compositionally biased region" description="Low complexity" evidence="1">
    <location>
        <begin position="292"/>
        <end position="303"/>
    </location>
</feature>
<reference evidence="3" key="1">
    <citation type="submission" date="2025-08" db="UniProtKB">
        <authorList>
            <consortium name="RefSeq"/>
        </authorList>
    </citation>
    <scope>IDENTIFICATION</scope>
</reference>
<dbReference type="KEGG" id="osn:118761008"/>
<evidence type="ECO:0000313" key="2">
    <source>
        <dbReference type="Proteomes" id="UP000515154"/>
    </source>
</evidence>